<evidence type="ECO:0000313" key="1">
    <source>
        <dbReference type="EMBL" id="BAY57699.1"/>
    </source>
</evidence>
<gene>
    <name evidence="1" type="ORF">NIES2135_45700</name>
</gene>
<dbReference type="Proteomes" id="UP000217895">
    <property type="component" value="Chromosome"/>
</dbReference>
<sequence>MRAALKNGQSFRSQVNPLSMVNQKTQTGTWKYVRTSEGNKITLTTLSPRNGSTAKMKNGMTLLTLNVSINADLYGATGRLPTAV</sequence>
<name>A0A1Z4JLS2_LEPBY</name>
<dbReference type="AlphaFoldDB" id="A0A1Z4JLS2"/>
<protein>
    <submittedName>
        <fullName evidence="1">Uncharacterized protein</fullName>
    </submittedName>
</protein>
<proteinExistence type="predicted"/>
<organism evidence="1 2">
    <name type="scientific">Leptolyngbya boryana NIES-2135</name>
    <dbReference type="NCBI Taxonomy" id="1973484"/>
    <lineage>
        <taxon>Bacteria</taxon>
        <taxon>Bacillati</taxon>
        <taxon>Cyanobacteriota</taxon>
        <taxon>Cyanophyceae</taxon>
        <taxon>Leptolyngbyales</taxon>
        <taxon>Leptolyngbyaceae</taxon>
        <taxon>Leptolyngbya group</taxon>
        <taxon>Leptolyngbya</taxon>
    </lineage>
</organism>
<accession>A0A1Z4JLS2</accession>
<dbReference type="EMBL" id="AP018203">
    <property type="protein sequence ID" value="BAY57699.1"/>
    <property type="molecule type" value="Genomic_DNA"/>
</dbReference>
<keyword evidence="2" id="KW-1185">Reference proteome</keyword>
<evidence type="ECO:0000313" key="2">
    <source>
        <dbReference type="Proteomes" id="UP000217895"/>
    </source>
</evidence>
<reference evidence="1 2" key="1">
    <citation type="submission" date="2017-06" db="EMBL/GenBank/DDBJ databases">
        <title>Genome sequencing of cyanobaciteial culture collection at National Institute for Environmental Studies (NIES).</title>
        <authorList>
            <person name="Hirose Y."/>
            <person name="Shimura Y."/>
            <person name="Fujisawa T."/>
            <person name="Nakamura Y."/>
            <person name="Kawachi M."/>
        </authorList>
    </citation>
    <scope>NUCLEOTIDE SEQUENCE [LARGE SCALE GENOMIC DNA]</scope>
    <source>
        <strain evidence="1 2">NIES-2135</strain>
    </source>
</reference>